<dbReference type="InterPro" id="IPR036388">
    <property type="entry name" value="WH-like_DNA-bd_sf"/>
</dbReference>
<dbReference type="PROSITE" id="PS50995">
    <property type="entry name" value="HTH_MARR_2"/>
    <property type="match status" value="1"/>
</dbReference>
<accession>A0A6I1FKD6</accession>
<dbReference type="AlphaFoldDB" id="A0A6I1FKD6"/>
<dbReference type="PANTHER" id="PTHR42756:SF1">
    <property type="entry name" value="TRANSCRIPTIONAL REPRESSOR OF EMRAB OPERON"/>
    <property type="match status" value="1"/>
</dbReference>
<reference evidence="5 6" key="1">
    <citation type="submission" date="2019-10" db="EMBL/GenBank/DDBJ databases">
        <title>Bacillus aerolatum sp. nov., isolated from bioaerosol of sport playgrounds.</title>
        <authorList>
            <person name="Chen P."/>
            <person name="Zhang G."/>
        </authorList>
    </citation>
    <scope>NUCLEOTIDE SEQUENCE [LARGE SCALE GENOMIC DNA]</scope>
    <source>
        <strain evidence="5 6">CX253</strain>
    </source>
</reference>
<keyword evidence="1" id="KW-0805">Transcription regulation</keyword>
<dbReference type="InterPro" id="IPR036390">
    <property type="entry name" value="WH_DNA-bd_sf"/>
</dbReference>
<dbReference type="RefSeq" id="WP_152149596.1">
    <property type="nucleotide sequence ID" value="NZ_WEIO01000001.1"/>
</dbReference>
<protein>
    <submittedName>
        <fullName evidence="5">MarR family transcriptional regulator</fullName>
    </submittedName>
</protein>
<dbReference type="InterPro" id="IPR000835">
    <property type="entry name" value="HTH_MarR-typ"/>
</dbReference>
<gene>
    <name evidence="5" type="ORF">F9802_02805</name>
</gene>
<organism evidence="5 6">
    <name type="scientific">Bacillus aerolatus</name>
    <dbReference type="NCBI Taxonomy" id="2653354"/>
    <lineage>
        <taxon>Bacteria</taxon>
        <taxon>Bacillati</taxon>
        <taxon>Bacillota</taxon>
        <taxon>Bacilli</taxon>
        <taxon>Bacillales</taxon>
        <taxon>Bacillaceae</taxon>
        <taxon>Bacillus</taxon>
    </lineage>
</organism>
<dbReference type="PRINTS" id="PR00598">
    <property type="entry name" value="HTHMARR"/>
</dbReference>
<dbReference type="SMART" id="SM00347">
    <property type="entry name" value="HTH_MARR"/>
    <property type="match status" value="1"/>
</dbReference>
<evidence type="ECO:0000256" key="1">
    <source>
        <dbReference type="ARBA" id="ARBA00023015"/>
    </source>
</evidence>
<evidence type="ECO:0000256" key="3">
    <source>
        <dbReference type="ARBA" id="ARBA00023163"/>
    </source>
</evidence>
<dbReference type="SUPFAM" id="SSF46785">
    <property type="entry name" value="Winged helix' DNA-binding domain"/>
    <property type="match status" value="1"/>
</dbReference>
<dbReference type="InterPro" id="IPR023187">
    <property type="entry name" value="Tscrpt_reg_MarR-type_CS"/>
</dbReference>
<sequence>MEKFDICVHFLLGKALQRVNQVSKSKLSPYGVTPVQYALLRQLWKKDRQFSYELAERLLLDSATITGIIDRLEHNGFIERRVDPDDRRNKLVFLTEKGKSLEVLLCQKMDEMNKEVTSEFADEEIRLFKKMLFDIGISNKNTEG</sequence>
<dbReference type="Pfam" id="PF01047">
    <property type="entry name" value="MarR"/>
    <property type="match status" value="1"/>
</dbReference>
<dbReference type="EMBL" id="WEIO01000001">
    <property type="protein sequence ID" value="KAB7709070.1"/>
    <property type="molecule type" value="Genomic_DNA"/>
</dbReference>
<keyword evidence="3" id="KW-0804">Transcription</keyword>
<keyword evidence="2" id="KW-0238">DNA-binding</keyword>
<keyword evidence="6" id="KW-1185">Reference proteome</keyword>
<dbReference type="GO" id="GO:0003700">
    <property type="term" value="F:DNA-binding transcription factor activity"/>
    <property type="evidence" value="ECO:0007669"/>
    <property type="project" value="InterPro"/>
</dbReference>
<dbReference type="PANTHER" id="PTHR42756">
    <property type="entry name" value="TRANSCRIPTIONAL REGULATOR, MARR"/>
    <property type="match status" value="1"/>
</dbReference>
<comment type="caution">
    <text evidence="5">The sequence shown here is derived from an EMBL/GenBank/DDBJ whole genome shotgun (WGS) entry which is preliminary data.</text>
</comment>
<evidence type="ECO:0000313" key="6">
    <source>
        <dbReference type="Proteomes" id="UP000429595"/>
    </source>
</evidence>
<dbReference type="GO" id="GO:0003677">
    <property type="term" value="F:DNA binding"/>
    <property type="evidence" value="ECO:0007669"/>
    <property type="project" value="UniProtKB-KW"/>
</dbReference>
<name>A0A6I1FKD6_9BACI</name>
<evidence type="ECO:0000313" key="5">
    <source>
        <dbReference type="EMBL" id="KAB7709070.1"/>
    </source>
</evidence>
<evidence type="ECO:0000259" key="4">
    <source>
        <dbReference type="PROSITE" id="PS50995"/>
    </source>
</evidence>
<dbReference type="Gene3D" id="1.10.10.10">
    <property type="entry name" value="Winged helix-like DNA-binding domain superfamily/Winged helix DNA-binding domain"/>
    <property type="match status" value="1"/>
</dbReference>
<feature type="domain" description="HTH marR-type" evidence="4">
    <location>
        <begin position="1"/>
        <end position="137"/>
    </location>
</feature>
<dbReference type="PROSITE" id="PS01117">
    <property type="entry name" value="HTH_MARR_1"/>
    <property type="match status" value="1"/>
</dbReference>
<proteinExistence type="predicted"/>
<dbReference type="Proteomes" id="UP000429595">
    <property type="component" value="Unassembled WGS sequence"/>
</dbReference>
<evidence type="ECO:0000256" key="2">
    <source>
        <dbReference type="ARBA" id="ARBA00023125"/>
    </source>
</evidence>